<feature type="chain" id="PRO_5040316533" description="Secreted protein" evidence="2">
    <location>
        <begin position="20"/>
        <end position="473"/>
    </location>
</feature>
<keyword evidence="1" id="KW-0175">Coiled coil</keyword>
<proteinExistence type="predicted"/>
<evidence type="ECO:0008006" key="5">
    <source>
        <dbReference type="Google" id="ProtNLM"/>
    </source>
</evidence>
<dbReference type="OrthoDB" id="2142040at2759"/>
<dbReference type="AlphaFoldDB" id="A0A9N9S1J7"/>
<dbReference type="EMBL" id="OU895879">
    <property type="protein sequence ID" value="CAG9807651.1"/>
    <property type="molecule type" value="Genomic_DNA"/>
</dbReference>
<evidence type="ECO:0000313" key="4">
    <source>
        <dbReference type="Proteomes" id="UP001153620"/>
    </source>
</evidence>
<evidence type="ECO:0000256" key="2">
    <source>
        <dbReference type="SAM" id="SignalP"/>
    </source>
</evidence>
<gene>
    <name evidence="3" type="ORF">CHIRRI_LOCUS10497</name>
</gene>
<dbReference type="SMART" id="SM00696">
    <property type="entry name" value="DM9"/>
    <property type="match status" value="1"/>
</dbReference>
<keyword evidence="4" id="KW-1185">Reference proteome</keyword>
<name>A0A9N9S1J7_9DIPT</name>
<dbReference type="Proteomes" id="UP001153620">
    <property type="component" value="Chromosome 3"/>
</dbReference>
<sequence>MKILITIFVVLLSYMLTSARVIKYEHNLEFVKYEVDQANSQEEDHLNVQIYTIGAMESKFNKLADELTKQQQHILNKSRIGSEKLLEKLNEDTQKINENFIEIIILVKENLNDFKNAKNETESKKLNITKDFMMEILTYENDLNLKTILCKNSTDLLNNEKKFLTKLLDGCSQCKVDRIENIKNELQAANKNLKMENDYCEESAQFLRDKISKLRSDMTDKLIKLLQMENQEFKIIIDKFYVVSKLENFLDDFTRSRTKYLSEKEQLESNLQSKLSNLNKMLIFDSIKQKSGEVIYNTNKNELDGEDFLQDFLTEVNGNESNQQSHVIESLQVEEPEYIKWEKIHEKTRYIPENSVIAGYDVDGATLYVVRACNDNECTYGKYARLDWRMNAYIPYNNVEKGEQDVEILTTLNYKWCSHDKNRSYDNLPVCRVEYKNSKIPGTLQKDGKCRIGYAWKIVLLENNIEVLGVNGC</sequence>
<reference evidence="3" key="1">
    <citation type="submission" date="2022-01" db="EMBL/GenBank/DDBJ databases">
        <authorList>
            <person name="King R."/>
        </authorList>
    </citation>
    <scope>NUCLEOTIDE SEQUENCE</scope>
</reference>
<evidence type="ECO:0000256" key="1">
    <source>
        <dbReference type="SAM" id="Coils"/>
    </source>
</evidence>
<feature type="signal peptide" evidence="2">
    <location>
        <begin position="1"/>
        <end position="19"/>
    </location>
</feature>
<accession>A0A9N9S1J7</accession>
<dbReference type="PANTHER" id="PTHR31649:SF1">
    <property type="entry name" value="FARNESOIC ACID O-METHYL TRANSFERASE DOMAIN-CONTAINING PROTEIN"/>
    <property type="match status" value="1"/>
</dbReference>
<protein>
    <recommendedName>
        <fullName evidence="5">Secreted protein</fullName>
    </recommendedName>
</protein>
<feature type="coiled-coil region" evidence="1">
    <location>
        <begin position="250"/>
        <end position="281"/>
    </location>
</feature>
<dbReference type="InterPro" id="IPR006616">
    <property type="entry name" value="DM9_repeat"/>
</dbReference>
<dbReference type="PANTHER" id="PTHR31649">
    <property type="entry name" value="AGAP009604-PA"/>
    <property type="match status" value="1"/>
</dbReference>
<organism evidence="3 4">
    <name type="scientific">Chironomus riparius</name>
    <dbReference type="NCBI Taxonomy" id="315576"/>
    <lineage>
        <taxon>Eukaryota</taxon>
        <taxon>Metazoa</taxon>
        <taxon>Ecdysozoa</taxon>
        <taxon>Arthropoda</taxon>
        <taxon>Hexapoda</taxon>
        <taxon>Insecta</taxon>
        <taxon>Pterygota</taxon>
        <taxon>Neoptera</taxon>
        <taxon>Endopterygota</taxon>
        <taxon>Diptera</taxon>
        <taxon>Nematocera</taxon>
        <taxon>Chironomoidea</taxon>
        <taxon>Chironomidae</taxon>
        <taxon>Chironominae</taxon>
        <taxon>Chironomus</taxon>
    </lineage>
</organism>
<feature type="coiled-coil region" evidence="1">
    <location>
        <begin position="172"/>
        <end position="203"/>
    </location>
</feature>
<evidence type="ECO:0000313" key="3">
    <source>
        <dbReference type="EMBL" id="CAG9807651.1"/>
    </source>
</evidence>
<keyword evidence="2" id="KW-0732">Signal</keyword>
<reference evidence="3" key="2">
    <citation type="submission" date="2022-10" db="EMBL/GenBank/DDBJ databases">
        <authorList>
            <consortium name="ENA_rothamsted_submissions"/>
            <consortium name="culmorum"/>
            <person name="King R."/>
        </authorList>
    </citation>
    <scope>NUCLEOTIDE SEQUENCE</scope>
</reference>